<keyword evidence="1" id="KW-0812">Transmembrane</keyword>
<sequence>MEFNFLDIFILPIIFLIGIVASIEDIRTGKIRNKWIIFGLVYGIIIYTMLFFWNELTLPISFVWERIFNLNPVAMINIKEGFLWKLGLNSSLSLLFGFLLWREGVVAAGDVKLFFVFSFLLPTKYYWKSYLPLFPSFALLVNIFVIILVFILCRSLFCFFLKFKNDRRAVFLQSQKRRSFSIKKQVVQTIGMLSIFLLFFWIKHWINSYLGLDIGKYQYLFLVLMIMFSRKITKALFKNNNFLLILAVSLNLFITAVGLFINFGTALNNLIITIKMMVVFLLVMSLSAKFLNYYVRETGVFRIEVDNLLPGMMINSVNTKQLNDDQKFVKDYGRIISGGISKNQVGAIICWAKTRGMKTIEIYKKFPLAPWIFAGVISIILFKQSFINIVLDFVR</sequence>
<reference evidence="2 3" key="1">
    <citation type="journal article" date="2016" name="Nat. Commun.">
        <title>Thousands of microbial genomes shed light on interconnected biogeochemical processes in an aquifer system.</title>
        <authorList>
            <person name="Anantharaman K."/>
            <person name="Brown C.T."/>
            <person name="Hug L.A."/>
            <person name="Sharon I."/>
            <person name="Castelle C.J."/>
            <person name="Probst A.J."/>
            <person name="Thomas B.C."/>
            <person name="Singh A."/>
            <person name="Wilkins M.J."/>
            <person name="Karaoz U."/>
            <person name="Brodie E.L."/>
            <person name="Williams K.H."/>
            <person name="Hubbard S.S."/>
            <person name="Banfield J.F."/>
        </authorList>
    </citation>
    <scope>NUCLEOTIDE SEQUENCE [LARGE SCALE GENOMIC DNA]</scope>
</reference>
<feature type="transmembrane region" description="Helical" evidence="1">
    <location>
        <begin position="139"/>
        <end position="161"/>
    </location>
</feature>
<keyword evidence="1" id="KW-0472">Membrane</keyword>
<organism evidence="2 3">
    <name type="scientific">Candidatus Falkowbacteria bacterium RIFOXYD2_FULL_34_120</name>
    <dbReference type="NCBI Taxonomy" id="1798007"/>
    <lineage>
        <taxon>Bacteria</taxon>
        <taxon>Candidatus Falkowiibacteriota</taxon>
    </lineage>
</organism>
<dbReference type="AlphaFoldDB" id="A0A1F5TPJ7"/>
<feature type="transmembrane region" description="Helical" evidence="1">
    <location>
        <begin position="368"/>
        <end position="391"/>
    </location>
</feature>
<comment type="caution">
    <text evidence="2">The sequence shown here is derived from an EMBL/GenBank/DDBJ whole genome shotgun (WGS) entry which is preliminary data.</text>
</comment>
<feature type="transmembrane region" description="Helical" evidence="1">
    <location>
        <begin position="214"/>
        <end position="230"/>
    </location>
</feature>
<feature type="transmembrane region" description="Helical" evidence="1">
    <location>
        <begin position="108"/>
        <end position="127"/>
    </location>
</feature>
<dbReference type="EMBL" id="MFGO01000018">
    <property type="protein sequence ID" value="OGF40932.1"/>
    <property type="molecule type" value="Genomic_DNA"/>
</dbReference>
<keyword evidence="1" id="KW-1133">Transmembrane helix</keyword>
<evidence type="ECO:0000313" key="3">
    <source>
        <dbReference type="Proteomes" id="UP000177579"/>
    </source>
</evidence>
<feature type="transmembrane region" description="Helical" evidence="1">
    <location>
        <begin position="82"/>
        <end position="101"/>
    </location>
</feature>
<gene>
    <name evidence="2" type="ORF">A2531_04185</name>
</gene>
<dbReference type="Gene3D" id="1.20.120.1220">
    <property type="match status" value="1"/>
</dbReference>
<feature type="transmembrane region" description="Helical" evidence="1">
    <location>
        <begin position="182"/>
        <end position="202"/>
    </location>
</feature>
<feature type="transmembrane region" description="Helical" evidence="1">
    <location>
        <begin position="242"/>
        <end position="261"/>
    </location>
</feature>
<feature type="transmembrane region" description="Helical" evidence="1">
    <location>
        <begin position="267"/>
        <end position="286"/>
    </location>
</feature>
<protein>
    <submittedName>
        <fullName evidence="2">Uncharacterized protein</fullName>
    </submittedName>
</protein>
<accession>A0A1F5TPJ7</accession>
<dbReference type="Proteomes" id="UP000177579">
    <property type="component" value="Unassembled WGS sequence"/>
</dbReference>
<name>A0A1F5TPJ7_9BACT</name>
<feature type="transmembrane region" description="Helical" evidence="1">
    <location>
        <begin position="35"/>
        <end position="53"/>
    </location>
</feature>
<proteinExistence type="predicted"/>
<evidence type="ECO:0000313" key="2">
    <source>
        <dbReference type="EMBL" id="OGF40932.1"/>
    </source>
</evidence>
<feature type="transmembrane region" description="Helical" evidence="1">
    <location>
        <begin position="6"/>
        <end position="23"/>
    </location>
</feature>
<evidence type="ECO:0000256" key="1">
    <source>
        <dbReference type="SAM" id="Phobius"/>
    </source>
</evidence>